<keyword evidence="4" id="KW-0012">Acyltransferase</keyword>
<dbReference type="GO" id="GO:0016407">
    <property type="term" value="F:acetyltransferase activity"/>
    <property type="evidence" value="ECO:0007669"/>
    <property type="project" value="TreeGrafter"/>
</dbReference>
<dbReference type="CDD" id="cd06849">
    <property type="entry name" value="lipoyl_domain"/>
    <property type="match status" value="1"/>
</dbReference>
<evidence type="ECO:0000259" key="5">
    <source>
        <dbReference type="PROSITE" id="PS50968"/>
    </source>
</evidence>
<protein>
    <recommendedName>
        <fullName evidence="5">Lipoyl-binding domain-containing protein</fullName>
    </recommendedName>
</protein>
<dbReference type="InterPro" id="IPR000089">
    <property type="entry name" value="Biotin_lipoyl"/>
</dbReference>
<evidence type="ECO:0000256" key="1">
    <source>
        <dbReference type="ARBA" id="ARBA00001938"/>
    </source>
</evidence>
<dbReference type="PROSITE" id="PS00189">
    <property type="entry name" value="LIPOYL"/>
    <property type="match status" value="1"/>
</dbReference>
<evidence type="ECO:0000313" key="6">
    <source>
        <dbReference type="EMBL" id="SVC61145.1"/>
    </source>
</evidence>
<proteinExistence type="predicted"/>
<feature type="non-terminal residue" evidence="6">
    <location>
        <position position="128"/>
    </location>
</feature>
<gene>
    <name evidence="6" type="ORF">METZ01_LOCUS313999</name>
</gene>
<reference evidence="6" key="1">
    <citation type="submission" date="2018-05" db="EMBL/GenBank/DDBJ databases">
        <authorList>
            <person name="Lanie J.A."/>
            <person name="Ng W.-L."/>
            <person name="Kazmierczak K.M."/>
            <person name="Andrzejewski T.M."/>
            <person name="Davidsen T.M."/>
            <person name="Wayne K.J."/>
            <person name="Tettelin H."/>
            <person name="Glass J.I."/>
            <person name="Rusch D."/>
            <person name="Podicherti R."/>
            <person name="Tsui H.-C.T."/>
            <person name="Winkler M.E."/>
        </authorList>
    </citation>
    <scope>NUCLEOTIDE SEQUENCE</scope>
</reference>
<dbReference type="EMBL" id="UINC01100806">
    <property type="protein sequence ID" value="SVC61145.1"/>
    <property type="molecule type" value="Genomic_DNA"/>
</dbReference>
<dbReference type="InterPro" id="IPR011053">
    <property type="entry name" value="Single_hybrid_motif"/>
</dbReference>
<accession>A0A382NLG2</accession>
<keyword evidence="2" id="KW-0808">Transferase</keyword>
<dbReference type="AlphaFoldDB" id="A0A382NLG2"/>
<evidence type="ECO:0000256" key="4">
    <source>
        <dbReference type="ARBA" id="ARBA00023315"/>
    </source>
</evidence>
<dbReference type="PANTHER" id="PTHR43178:SF5">
    <property type="entry name" value="LIPOAMIDE ACYLTRANSFERASE COMPONENT OF BRANCHED-CHAIN ALPHA-KETO ACID DEHYDROGENASE COMPLEX, MITOCHONDRIAL"/>
    <property type="match status" value="1"/>
</dbReference>
<evidence type="ECO:0000256" key="3">
    <source>
        <dbReference type="ARBA" id="ARBA00022823"/>
    </source>
</evidence>
<dbReference type="Pfam" id="PF00364">
    <property type="entry name" value="Biotin_lipoyl"/>
    <property type="match status" value="1"/>
</dbReference>
<dbReference type="PROSITE" id="PS50968">
    <property type="entry name" value="BIOTINYL_LIPOYL"/>
    <property type="match status" value="1"/>
</dbReference>
<dbReference type="Gene3D" id="2.40.50.100">
    <property type="match status" value="1"/>
</dbReference>
<dbReference type="PANTHER" id="PTHR43178">
    <property type="entry name" value="DIHYDROLIPOAMIDE ACETYLTRANSFERASE COMPONENT OF PYRUVATE DEHYDROGENASE COMPLEX"/>
    <property type="match status" value="1"/>
</dbReference>
<dbReference type="InterPro" id="IPR003016">
    <property type="entry name" value="2-oxoA_DH_lipoyl-BS"/>
</dbReference>
<dbReference type="GO" id="GO:0005737">
    <property type="term" value="C:cytoplasm"/>
    <property type="evidence" value="ECO:0007669"/>
    <property type="project" value="TreeGrafter"/>
</dbReference>
<dbReference type="GO" id="GO:0031405">
    <property type="term" value="F:lipoic acid binding"/>
    <property type="evidence" value="ECO:0007669"/>
    <property type="project" value="TreeGrafter"/>
</dbReference>
<organism evidence="6">
    <name type="scientific">marine metagenome</name>
    <dbReference type="NCBI Taxonomy" id="408172"/>
    <lineage>
        <taxon>unclassified sequences</taxon>
        <taxon>metagenomes</taxon>
        <taxon>ecological metagenomes</taxon>
    </lineage>
</organism>
<evidence type="ECO:0000256" key="2">
    <source>
        <dbReference type="ARBA" id="ARBA00022679"/>
    </source>
</evidence>
<sequence>MGFCATNDLYGELVRKVLNMKIELPQVGESVTEGVIGKWLKEVGDRVEKYDPLVEVVTDKVNMEMPSPVSGELTSILVSEGKTVLMGAVIAEIAVDGDDEHAADVLKEPISDTLEPSQADRIGTLLKD</sequence>
<comment type="cofactor">
    <cofactor evidence="1">
        <name>(R)-lipoate</name>
        <dbReference type="ChEBI" id="CHEBI:83088"/>
    </cofactor>
</comment>
<name>A0A382NLG2_9ZZZZ</name>
<feature type="domain" description="Lipoyl-binding" evidence="5">
    <location>
        <begin position="19"/>
        <end position="94"/>
    </location>
</feature>
<dbReference type="InterPro" id="IPR050743">
    <property type="entry name" value="2-oxoacid_DH_E2_comp"/>
</dbReference>
<keyword evidence="3" id="KW-0450">Lipoyl</keyword>
<dbReference type="SUPFAM" id="SSF51230">
    <property type="entry name" value="Single hybrid motif"/>
    <property type="match status" value="1"/>
</dbReference>